<dbReference type="Proteomes" id="UP000095594">
    <property type="component" value="Unassembled WGS sequence"/>
</dbReference>
<gene>
    <name evidence="1" type="ORF">ERS852471_02445</name>
</gene>
<dbReference type="EMBL" id="CYZX01000017">
    <property type="protein sequence ID" value="CUO84498.1"/>
    <property type="molecule type" value="Genomic_DNA"/>
</dbReference>
<dbReference type="RefSeq" id="WP_242855947.1">
    <property type="nucleotide sequence ID" value="NZ_CABIXQ010000017.1"/>
</dbReference>
<protein>
    <submittedName>
        <fullName evidence="1">Uncharacterized protein</fullName>
    </submittedName>
</protein>
<accession>A0A174IGK8</accession>
<evidence type="ECO:0000313" key="2">
    <source>
        <dbReference type="Proteomes" id="UP000095594"/>
    </source>
</evidence>
<reference evidence="1 2" key="1">
    <citation type="submission" date="2015-09" db="EMBL/GenBank/DDBJ databases">
        <authorList>
            <consortium name="Pathogen Informatics"/>
        </authorList>
    </citation>
    <scope>NUCLEOTIDE SEQUENCE [LARGE SCALE GENOMIC DNA]</scope>
    <source>
        <strain evidence="1 2">2789STDY5834856</strain>
    </source>
</reference>
<dbReference type="AlphaFoldDB" id="A0A174IGK8"/>
<name>A0A174IGK8_9CLOT</name>
<sequence>MVKGLAKTIQMIAWFDENGKINPIKFKYEEENEGTKVICINNVLNRSFEKLAGNLMWKFTCTSIVDDTEYIYNIKYDLINCRWLLLS</sequence>
<proteinExistence type="predicted"/>
<organism evidence="1 2">
    <name type="scientific">Clostridium disporicum</name>
    <dbReference type="NCBI Taxonomy" id="84024"/>
    <lineage>
        <taxon>Bacteria</taxon>
        <taxon>Bacillati</taxon>
        <taxon>Bacillota</taxon>
        <taxon>Clostridia</taxon>
        <taxon>Eubacteriales</taxon>
        <taxon>Clostridiaceae</taxon>
        <taxon>Clostridium</taxon>
    </lineage>
</organism>
<evidence type="ECO:0000313" key="1">
    <source>
        <dbReference type="EMBL" id="CUO84498.1"/>
    </source>
</evidence>